<organism evidence="1 2">
    <name type="scientific">Phocaeicola vulgatus str. 3975 RP4</name>
    <dbReference type="NCBI Taxonomy" id="1339352"/>
    <lineage>
        <taxon>Bacteria</taxon>
        <taxon>Pseudomonadati</taxon>
        <taxon>Bacteroidota</taxon>
        <taxon>Bacteroidia</taxon>
        <taxon>Bacteroidales</taxon>
        <taxon>Bacteroidaceae</taxon>
        <taxon>Phocaeicola</taxon>
    </lineage>
</organism>
<name>A0A069S7L2_PHOVU</name>
<evidence type="ECO:0000313" key="2">
    <source>
        <dbReference type="Proteomes" id="UP000027661"/>
    </source>
</evidence>
<protein>
    <submittedName>
        <fullName evidence="1">Uncharacterized protein</fullName>
    </submittedName>
</protein>
<gene>
    <name evidence="1" type="ORF">M099_3537</name>
</gene>
<dbReference type="Proteomes" id="UP000027661">
    <property type="component" value="Unassembled WGS sequence"/>
</dbReference>
<reference evidence="1 2" key="1">
    <citation type="submission" date="2014-04" db="EMBL/GenBank/DDBJ databases">
        <authorList>
            <person name="Sears C."/>
            <person name="Carroll K."/>
            <person name="Sack B.R."/>
            <person name="Qadri F."/>
            <person name="Myers L.L."/>
            <person name="Chung G.-T."/>
            <person name="Escheverria P."/>
            <person name="Fraser C.M."/>
            <person name="Sadzewicz L."/>
            <person name="Shefchek K.A."/>
            <person name="Tallon L."/>
            <person name="Das S.P."/>
            <person name="Daugherty S."/>
            <person name="Mongodin E.F."/>
        </authorList>
    </citation>
    <scope>NUCLEOTIDE SEQUENCE [LARGE SCALE GENOMIC DNA]</scope>
    <source>
        <strain evidence="1 2">3975 RP4</strain>
    </source>
</reference>
<evidence type="ECO:0000313" key="1">
    <source>
        <dbReference type="EMBL" id="KDS47212.1"/>
    </source>
</evidence>
<comment type="caution">
    <text evidence="1">The sequence shown here is derived from an EMBL/GenBank/DDBJ whole genome shotgun (WGS) entry which is preliminary data.</text>
</comment>
<dbReference type="EMBL" id="JNHM01000106">
    <property type="protein sequence ID" value="KDS47212.1"/>
    <property type="molecule type" value="Genomic_DNA"/>
</dbReference>
<accession>A0A069S7L2</accession>
<proteinExistence type="predicted"/>
<sequence>MTMKEDIQPKKRSEKIIISISDETSEWLELYCKTNGIFRKDFVSLPLDYFERTGFDLQYSVLDYFPLEKIIGELCWVHNEQKTFGKIHVKTEL</sequence>
<dbReference type="PATRIC" id="fig|1339352.3.peg.3349"/>
<dbReference type="RefSeq" id="WP_008669794.1">
    <property type="nucleotide sequence ID" value="NZ_JNHM01000106.1"/>
</dbReference>
<dbReference type="AlphaFoldDB" id="A0A069S7L2"/>